<comment type="caution">
    <text evidence="2">The sequence shown here is derived from an EMBL/GenBank/DDBJ whole genome shotgun (WGS) entry which is preliminary data.</text>
</comment>
<dbReference type="Proteomes" id="UP000813444">
    <property type="component" value="Unassembled WGS sequence"/>
</dbReference>
<feature type="region of interest" description="Disordered" evidence="1">
    <location>
        <begin position="63"/>
        <end position="83"/>
    </location>
</feature>
<organism evidence="2 3">
    <name type="scientific">Stachybotrys elegans</name>
    <dbReference type="NCBI Taxonomy" id="80388"/>
    <lineage>
        <taxon>Eukaryota</taxon>
        <taxon>Fungi</taxon>
        <taxon>Dikarya</taxon>
        <taxon>Ascomycota</taxon>
        <taxon>Pezizomycotina</taxon>
        <taxon>Sordariomycetes</taxon>
        <taxon>Hypocreomycetidae</taxon>
        <taxon>Hypocreales</taxon>
        <taxon>Stachybotryaceae</taxon>
        <taxon>Stachybotrys</taxon>
    </lineage>
</organism>
<name>A0A8K0WJ04_9HYPO</name>
<keyword evidence="3" id="KW-1185">Reference proteome</keyword>
<evidence type="ECO:0000313" key="3">
    <source>
        <dbReference type="Proteomes" id="UP000813444"/>
    </source>
</evidence>
<protein>
    <submittedName>
        <fullName evidence="2">Uncharacterized protein</fullName>
    </submittedName>
</protein>
<dbReference type="EMBL" id="JAGPNK010000029">
    <property type="protein sequence ID" value="KAH7303708.1"/>
    <property type="molecule type" value="Genomic_DNA"/>
</dbReference>
<reference evidence="2" key="1">
    <citation type="journal article" date="2021" name="Nat. Commun.">
        <title>Genetic determinants of endophytism in the Arabidopsis root mycobiome.</title>
        <authorList>
            <person name="Mesny F."/>
            <person name="Miyauchi S."/>
            <person name="Thiergart T."/>
            <person name="Pickel B."/>
            <person name="Atanasova L."/>
            <person name="Karlsson M."/>
            <person name="Huettel B."/>
            <person name="Barry K.W."/>
            <person name="Haridas S."/>
            <person name="Chen C."/>
            <person name="Bauer D."/>
            <person name="Andreopoulos W."/>
            <person name="Pangilinan J."/>
            <person name="LaButti K."/>
            <person name="Riley R."/>
            <person name="Lipzen A."/>
            <person name="Clum A."/>
            <person name="Drula E."/>
            <person name="Henrissat B."/>
            <person name="Kohler A."/>
            <person name="Grigoriev I.V."/>
            <person name="Martin F.M."/>
            <person name="Hacquard S."/>
        </authorList>
    </citation>
    <scope>NUCLEOTIDE SEQUENCE</scope>
    <source>
        <strain evidence="2">MPI-CAGE-CH-0235</strain>
    </source>
</reference>
<gene>
    <name evidence="2" type="ORF">B0I35DRAFT_155880</name>
</gene>
<evidence type="ECO:0000313" key="2">
    <source>
        <dbReference type="EMBL" id="KAH7303708.1"/>
    </source>
</evidence>
<proteinExistence type="predicted"/>
<dbReference type="AlphaFoldDB" id="A0A8K0WJ04"/>
<feature type="region of interest" description="Disordered" evidence="1">
    <location>
        <begin position="228"/>
        <end position="261"/>
    </location>
</feature>
<accession>A0A8K0WJ04</accession>
<evidence type="ECO:0000256" key="1">
    <source>
        <dbReference type="SAM" id="MobiDB-lite"/>
    </source>
</evidence>
<dbReference type="OrthoDB" id="3485856at2759"/>
<sequence>MPRTSYDYDPKSRDLRIRMPSPIHEFLSASIADEIYENIKRIAAQGDATGEFAAQIRKGASSRIRLNQDTEEGGASDSGRVLQRHPDGQFQHRKAAYPGVVLEISYSQDGKDLGKLAWQYIQLSNGDIKVVIGIDVNDEPKPSTVSLWRADSICEHGEEVLDVKQEIADQPFRSSDGRIVNSTEVVRLSLGDFAPDELCGGLGATELHITYARLAELLVQAEEMQTAREHVENGGVRSGRKKRRRPPMSSSPDRLLSDDETQFRLDEERAVEKVAAADDDFPLPTKKKRF</sequence>